<dbReference type="InterPro" id="IPR008906">
    <property type="entry name" value="HATC_C_dom"/>
</dbReference>
<sequence>MNSYLTEELVACAIETKHRPNVLNYKNRLIKELSEINLMQPRIPDSNQINTDMMDFVPLIKRSLGYTSLRSTEDGNCLYSSVSLLLNDSKHTSKILSSEYSQLANLFFIAVSFKCSDSFSTINDNMISELLLKEAYLNCFDKTFSSFICLIALSSVIKQPIESIYPEIGFKKYHCFFNTVVKPRIQKLSCPINILWCNLDKIKNKSVLCFNPNHFVPLIKDLSKKRPAVVLSDASLLDIKKIKMSKSSFPPTNNKIQKAIQSKLVFPTVSKNSLDLDKSGDCDKTVKTELIISKDANNSDKNTLDLNIPLNENMVVDVSLLTINQVASYSNNDVSSYHLQVENLKSGSNDSKLLSLINNVWIPDKCFQFPLTGKSRKRKFLLKWLSDFSWLCYSKIKDGAYCLPCTLFGASLPNKYALCKLFKEPFNTWRNAIKVFNDHEKTVDGLHIKSMHCYNMLLSRVKNNTFPIEVSLDFSRKQRIEENKKKLASIVKTIIFLGRNDMSLRGHRDDRKYQGEIGESSKISGMGNFIELLNFRVDAGDSILKEHLLSAPKNSTYISKTIQNELIECCGNAIEEILINDIKKSKYFSIMADEASDCETLEQLSIVIRYVDLNSNIKEVFLRFFECKTGTSGLNIATNILETLKEFGLDIQRCIGQSYDGAASMAGEYKGVSSLIKNVNSKTLFVHCASHKLSLVVGKSCQIQQVKNLLKQVKDISYFFNLSPKRSNCLKKYLLPGQPKLIDTCRTRWVQKHRGLDVFFDNYSAVFSAFEEMEDNNLKEYNKETSSKASSFMKLLSNFSFIVSLVLTKQLMDYFYGITITLQTKSFDISQQVDEIQNLTNRLKEIQKNADAYHNKWYKIALALAKTFDIEEKKPRTCGIQKHRDNQICDTISDYFKVSITLLLVNHLLNELENRFDVESMIVYNGLSALPASLTKQYIKSCPWKEKFLKFLNFYKSDLPHFSSIHAELELWEEFWKEKTELPSTILDTLKFMDMRGFPNILEAFHILATIPITTCECERSISTLRRIKTYTRSTMSENRLNGLALMSIHQEIVPDINRVIEIFASKGDRKLELKQEKFVNIGVNNVNSSDVNMVNPVNIESKSIFISASKKKTLGQDQAGPPWFTTLMNILKGLCNKSYNVVVQKLKIAAQTVANEAMNEAVKEFKEGKFPNKIADTGVSVDGTWQKRG</sequence>
<protein>
    <submittedName>
        <fullName evidence="4">Zinc finger MYM-type protein 1-like</fullName>
    </submittedName>
</protein>
<evidence type="ECO:0000313" key="4">
    <source>
        <dbReference type="RefSeq" id="XP_065671944.1"/>
    </source>
</evidence>
<reference evidence="4" key="1">
    <citation type="submission" date="2025-08" db="UniProtKB">
        <authorList>
            <consortium name="RefSeq"/>
        </authorList>
    </citation>
    <scope>IDENTIFICATION</scope>
</reference>
<dbReference type="SMART" id="SM00597">
    <property type="entry name" value="ZnF_TTF"/>
    <property type="match status" value="1"/>
</dbReference>
<proteinExistence type="predicted"/>
<evidence type="ECO:0000256" key="1">
    <source>
        <dbReference type="SAM" id="Coils"/>
    </source>
</evidence>
<dbReference type="Proteomes" id="UP001652625">
    <property type="component" value="Chromosome 13"/>
</dbReference>
<keyword evidence="1" id="KW-0175">Coiled coil</keyword>
<name>A0ABM4DC29_HYDVU</name>
<organism evidence="3 4">
    <name type="scientific">Hydra vulgaris</name>
    <name type="common">Hydra</name>
    <name type="synonym">Hydra attenuata</name>
    <dbReference type="NCBI Taxonomy" id="6087"/>
    <lineage>
        <taxon>Eukaryota</taxon>
        <taxon>Metazoa</taxon>
        <taxon>Cnidaria</taxon>
        <taxon>Hydrozoa</taxon>
        <taxon>Hydroidolina</taxon>
        <taxon>Anthoathecata</taxon>
        <taxon>Aplanulata</taxon>
        <taxon>Hydridae</taxon>
        <taxon>Hydra</taxon>
    </lineage>
</organism>
<dbReference type="InterPro" id="IPR052958">
    <property type="entry name" value="IFN-induced_PKR_regulator"/>
</dbReference>
<dbReference type="GeneID" id="136089783"/>
<dbReference type="InterPro" id="IPR012337">
    <property type="entry name" value="RNaseH-like_sf"/>
</dbReference>
<gene>
    <name evidence="4" type="primary">LOC136089783</name>
</gene>
<dbReference type="SUPFAM" id="SSF53098">
    <property type="entry name" value="Ribonuclease H-like"/>
    <property type="match status" value="1"/>
</dbReference>
<accession>A0ABM4DC29</accession>
<dbReference type="InterPro" id="IPR006580">
    <property type="entry name" value="Znf_TTF"/>
</dbReference>
<feature type="coiled-coil region" evidence="1">
    <location>
        <begin position="829"/>
        <end position="856"/>
    </location>
</feature>
<keyword evidence="3" id="KW-1185">Reference proteome</keyword>
<dbReference type="PANTHER" id="PTHR46289:SF17">
    <property type="entry name" value="HAT C-TERMINAL DIMERISATION DOMAIN-CONTAINING PROTEIN"/>
    <property type="match status" value="1"/>
</dbReference>
<dbReference type="Pfam" id="PF05699">
    <property type="entry name" value="Dimer_Tnp_hAT"/>
    <property type="match status" value="1"/>
</dbReference>
<feature type="domain" description="TTF-type" evidence="2">
    <location>
        <begin position="376"/>
        <end position="469"/>
    </location>
</feature>
<dbReference type="PANTHER" id="PTHR46289">
    <property type="entry name" value="52 KDA REPRESSOR OF THE INHIBITOR OF THE PROTEIN KINASE-LIKE PROTEIN-RELATED"/>
    <property type="match status" value="1"/>
</dbReference>
<dbReference type="RefSeq" id="XP_065671944.1">
    <property type="nucleotide sequence ID" value="XM_065815872.1"/>
</dbReference>
<evidence type="ECO:0000313" key="3">
    <source>
        <dbReference type="Proteomes" id="UP001652625"/>
    </source>
</evidence>
<dbReference type="InterPro" id="IPR025398">
    <property type="entry name" value="DUF4371"/>
</dbReference>
<dbReference type="Pfam" id="PF14291">
    <property type="entry name" value="DUF4371"/>
    <property type="match status" value="1"/>
</dbReference>
<evidence type="ECO:0000259" key="2">
    <source>
        <dbReference type="SMART" id="SM00597"/>
    </source>
</evidence>